<dbReference type="InterPro" id="IPR039859">
    <property type="entry name" value="PFA4/ZDH16/20/ERF2-like"/>
</dbReference>
<comment type="similarity">
    <text evidence="10">Belongs to the DHHC palmitoyltransferase family.</text>
</comment>
<keyword evidence="2 10" id="KW-0808">Transferase</keyword>
<keyword evidence="14" id="KW-1185">Reference proteome</keyword>
<evidence type="ECO:0000256" key="2">
    <source>
        <dbReference type="ARBA" id="ARBA00022679"/>
    </source>
</evidence>
<evidence type="ECO:0000256" key="7">
    <source>
        <dbReference type="ARBA" id="ARBA00023288"/>
    </source>
</evidence>
<feature type="domain" description="Palmitoyltransferase DHHC" evidence="11">
    <location>
        <begin position="92"/>
        <end position="215"/>
    </location>
</feature>
<dbReference type="InterPro" id="IPR001594">
    <property type="entry name" value="Palmitoyltrfase_DHHC"/>
</dbReference>
<dbReference type="GO" id="GO:0016020">
    <property type="term" value="C:membrane"/>
    <property type="evidence" value="ECO:0007669"/>
    <property type="project" value="UniProtKB-SubCell"/>
</dbReference>
<evidence type="ECO:0000259" key="11">
    <source>
        <dbReference type="Pfam" id="PF01529"/>
    </source>
</evidence>
<protein>
    <recommendedName>
        <fullName evidence="10">Palmitoyltransferase</fullName>
        <ecNumber evidence="10">2.3.1.225</ecNumber>
    </recommendedName>
</protein>
<evidence type="ECO:0000256" key="8">
    <source>
        <dbReference type="ARBA" id="ARBA00023315"/>
    </source>
</evidence>
<evidence type="ECO:0000256" key="1">
    <source>
        <dbReference type="ARBA" id="ARBA00004141"/>
    </source>
</evidence>
<feature type="transmembrane region" description="Helical" evidence="10">
    <location>
        <begin position="176"/>
        <end position="199"/>
    </location>
</feature>
<comment type="domain">
    <text evidence="10">The DHHC domain is required for palmitoyltransferase activity.</text>
</comment>
<dbReference type="Proteomes" id="UP000001744">
    <property type="component" value="Unassembled WGS sequence"/>
</dbReference>
<evidence type="ECO:0000256" key="3">
    <source>
        <dbReference type="ARBA" id="ARBA00022692"/>
    </source>
</evidence>
<feature type="transmembrane region" description="Helical" evidence="10">
    <location>
        <begin position="12"/>
        <end position="37"/>
    </location>
</feature>
<dbReference type="GeneID" id="7052373"/>
<dbReference type="eggNOG" id="KOG1315">
    <property type="taxonomic scope" value="Eukaryota"/>
</dbReference>
<dbReference type="Pfam" id="PF01529">
    <property type="entry name" value="DHHC"/>
    <property type="match status" value="1"/>
</dbReference>
<dbReference type="OrthoDB" id="302728at2759"/>
<dbReference type="JaponicusDB" id="SJAG_01299">
    <property type="gene designation" value="pfa3"/>
</dbReference>
<keyword evidence="5 10" id="KW-0472">Membrane</keyword>
<evidence type="ECO:0000256" key="10">
    <source>
        <dbReference type="RuleBase" id="RU079119"/>
    </source>
</evidence>
<evidence type="ECO:0000313" key="14">
    <source>
        <dbReference type="Proteomes" id="UP000001744"/>
    </source>
</evidence>
<dbReference type="PROSITE" id="PS50216">
    <property type="entry name" value="DHHC"/>
    <property type="match status" value="1"/>
</dbReference>
<sequence length="329" mass="38924">MAKLLMLPIRGLFWLMKAAVHHFMLLVAISIMTGAQIVNATLRHDVSRFIYVLQFSMYVLSVLTYNLVNFTHPGTPKSVLGYREHLMPKNVRRCQKCQYVKYSRTHHCSQCRSCILRMDHHCIWFQHCIGFRNQKFFFLLLVYLSMYAMFTAYMCIKSLHLYLSGLDENTRLSWLPVLWIGQLIFSFSMFVILSVFSVYHASLILRNITTLETLSASWSRYSSTTQPFNVGWLANWKQIMGPSVFLWFLPYLNSMGDGTEFPLNMERLENGDRMYEWADEPNSSSMRQQYTDPLRLQEQWSSDEEQYAMRNRQWNPHTGQYEWIDDLLV</sequence>
<organism evidence="12 14">
    <name type="scientific">Schizosaccharomyces japonicus (strain yFS275 / FY16936)</name>
    <name type="common">Fission yeast</name>
    <dbReference type="NCBI Taxonomy" id="402676"/>
    <lineage>
        <taxon>Eukaryota</taxon>
        <taxon>Fungi</taxon>
        <taxon>Dikarya</taxon>
        <taxon>Ascomycota</taxon>
        <taxon>Taphrinomycotina</taxon>
        <taxon>Schizosaccharomycetes</taxon>
        <taxon>Schizosaccharomycetales</taxon>
        <taxon>Schizosaccharomycetaceae</taxon>
        <taxon>Schizosaccharomyces</taxon>
    </lineage>
</organism>
<dbReference type="EC" id="2.3.1.225" evidence="10"/>
<dbReference type="GO" id="GO:0005794">
    <property type="term" value="C:Golgi apparatus"/>
    <property type="evidence" value="ECO:0000318"/>
    <property type="project" value="GO_Central"/>
</dbReference>
<comment type="subcellular location">
    <subcellularLocation>
        <location evidence="1">Membrane</location>
        <topology evidence="1">Multi-pass membrane protein</topology>
    </subcellularLocation>
</comment>
<evidence type="ECO:0000256" key="4">
    <source>
        <dbReference type="ARBA" id="ARBA00022989"/>
    </source>
</evidence>
<dbReference type="OMA" id="FQTEHEY"/>
<dbReference type="PANTHER" id="PTHR12246">
    <property type="entry name" value="PALMITOYLTRANSFERASE ZDHHC16"/>
    <property type="match status" value="1"/>
</dbReference>
<evidence type="ECO:0000256" key="9">
    <source>
        <dbReference type="ARBA" id="ARBA00048048"/>
    </source>
</evidence>
<dbReference type="STRING" id="402676.B6K0A6"/>
<feature type="transmembrane region" description="Helical" evidence="10">
    <location>
        <begin position="49"/>
        <end position="68"/>
    </location>
</feature>
<name>B6K0A6_SCHJY</name>
<reference evidence="12 14" key="1">
    <citation type="journal article" date="2011" name="Science">
        <title>Comparative functional genomics of the fission yeasts.</title>
        <authorList>
            <person name="Rhind N."/>
            <person name="Chen Z."/>
            <person name="Yassour M."/>
            <person name="Thompson D.A."/>
            <person name="Haas B.J."/>
            <person name="Habib N."/>
            <person name="Wapinski I."/>
            <person name="Roy S."/>
            <person name="Lin M.F."/>
            <person name="Heiman D.I."/>
            <person name="Young S.K."/>
            <person name="Furuya K."/>
            <person name="Guo Y."/>
            <person name="Pidoux A."/>
            <person name="Chen H.M."/>
            <person name="Robbertse B."/>
            <person name="Goldberg J.M."/>
            <person name="Aoki K."/>
            <person name="Bayne E.H."/>
            <person name="Berlin A.M."/>
            <person name="Desjardins C.A."/>
            <person name="Dobbs E."/>
            <person name="Dukaj L."/>
            <person name="Fan L."/>
            <person name="FitzGerald M.G."/>
            <person name="French C."/>
            <person name="Gujja S."/>
            <person name="Hansen K."/>
            <person name="Keifenheim D."/>
            <person name="Levin J.Z."/>
            <person name="Mosher R.A."/>
            <person name="Mueller C.A."/>
            <person name="Pfiffner J."/>
            <person name="Priest M."/>
            <person name="Russ C."/>
            <person name="Smialowska A."/>
            <person name="Swoboda P."/>
            <person name="Sykes S.M."/>
            <person name="Vaughn M."/>
            <person name="Vengrova S."/>
            <person name="Yoder R."/>
            <person name="Zeng Q."/>
            <person name="Allshire R."/>
            <person name="Baulcombe D."/>
            <person name="Birren B.W."/>
            <person name="Brown W."/>
            <person name="Ekwall K."/>
            <person name="Kellis M."/>
            <person name="Leatherwood J."/>
            <person name="Levin H."/>
            <person name="Margalit H."/>
            <person name="Martienssen R."/>
            <person name="Nieduszynski C.A."/>
            <person name="Spatafora J.W."/>
            <person name="Friedman N."/>
            <person name="Dalgaard J.Z."/>
            <person name="Baumann P."/>
            <person name="Niki H."/>
            <person name="Regev A."/>
            <person name="Nusbaum C."/>
        </authorList>
    </citation>
    <scope>NUCLEOTIDE SEQUENCE [LARGE SCALE GENOMIC DNA]</scope>
    <source>
        <strain evidence="14">yFS275 / FY16936</strain>
    </source>
</reference>
<dbReference type="GO" id="GO:0005783">
    <property type="term" value="C:endoplasmic reticulum"/>
    <property type="evidence" value="ECO:0000318"/>
    <property type="project" value="GO_Central"/>
</dbReference>
<comment type="catalytic activity">
    <reaction evidence="9 10">
        <text>L-cysteinyl-[protein] + hexadecanoyl-CoA = S-hexadecanoyl-L-cysteinyl-[protein] + CoA</text>
        <dbReference type="Rhea" id="RHEA:36683"/>
        <dbReference type="Rhea" id="RHEA-COMP:10131"/>
        <dbReference type="Rhea" id="RHEA-COMP:11032"/>
        <dbReference type="ChEBI" id="CHEBI:29950"/>
        <dbReference type="ChEBI" id="CHEBI:57287"/>
        <dbReference type="ChEBI" id="CHEBI:57379"/>
        <dbReference type="ChEBI" id="CHEBI:74151"/>
        <dbReference type="EC" id="2.3.1.225"/>
    </reaction>
</comment>
<evidence type="ECO:0000313" key="13">
    <source>
        <dbReference type="JaponicusDB" id="SJAG_01299"/>
    </source>
</evidence>
<keyword evidence="6" id="KW-0564">Palmitate</keyword>
<feature type="transmembrane region" description="Helical" evidence="10">
    <location>
        <begin position="136"/>
        <end position="156"/>
    </location>
</feature>
<accession>B6K0A6</accession>
<dbReference type="GO" id="GO:0019706">
    <property type="term" value="F:protein-cysteine S-palmitoyltransferase activity"/>
    <property type="evidence" value="ECO:0000318"/>
    <property type="project" value="GO_Central"/>
</dbReference>
<dbReference type="RefSeq" id="XP_002172549.1">
    <property type="nucleotide sequence ID" value="XM_002172513.2"/>
</dbReference>
<gene>
    <name evidence="13" type="primary">pfa3</name>
    <name evidence="12" type="ORF">SJAG_01299</name>
</gene>
<keyword evidence="8 10" id="KW-0012">Acyltransferase</keyword>
<dbReference type="HOGENOM" id="CLU_845091_0_0_1"/>
<proteinExistence type="inferred from homology"/>
<keyword evidence="7" id="KW-0449">Lipoprotein</keyword>
<dbReference type="GO" id="GO:0006612">
    <property type="term" value="P:protein targeting to membrane"/>
    <property type="evidence" value="ECO:0000318"/>
    <property type="project" value="GO_Central"/>
</dbReference>
<evidence type="ECO:0000256" key="6">
    <source>
        <dbReference type="ARBA" id="ARBA00023139"/>
    </source>
</evidence>
<evidence type="ECO:0000256" key="5">
    <source>
        <dbReference type="ARBA" id="ARBA00023136"/>
    </source>
</evidence>
<dbReference type="EMBL" id="KE651168">
    <property type="protein sequence ID" value="EEB06256.1"/>
    <property type="molecule type" value="Genomic_DNA"/>
</dbReference>
<evidence type="ECO:0000313" key="12">
    <source>
        <dbReference type="EMBL" id="EEB06256.1"/>
    </source>
</evidence>
<dbReference type="AlphaFoldDB" id="B6K0A6"/>
<keyword evidence="3 10" id="KW-0812">Transmembrane</keyword>
<dbReference type="VEuPathDB" id="FungiDB:SJAG_01299"/>
<keyword evidence="4 10" id="KW-1133">Transmembrane helix</keyword>